<comment type="similarity">
    <text evidence="1 5">Belongs to the flavin oxidoreductase frp family.</text>
</comment>
<dbReference type="InterPro" id="IPR000415">
    <property type="entry name" value="Nitroreductase-like"/>
</dbReference>
<dbReference type="RefSeq" id="WP_125750856.1">
    <property type="nucleotide sequence ID" value="NZ_JBHTON010000014.1"/>
</dbReference>
<evidence type="ECO:0000256" key="3">
    <source>
        <dbReference type="ARBA" id="ARBA00022643"/>
    </source>
</evidence>
<evidence type="ECO:0000256" key="4">
    <source>
        <dbReference type="ARBA" id="ARBA00023002"/>
    </source>
</evidence>
<evidence type="ECO:0000256" key="2">
    <source>
        <dbReference type="ARBA" id="ARBA00022630"/>
    </source>
</evidence>
<sequence>MSEDEITRQLQHKSIRHFTKQSVADALIKTLIDVAQHTATSHYLQSFSVISITDSRLRAQIAQISGQQYVAENGHLFIFVIDQHRAALLAKQPQLQELGSTDKFLQGASDALLAAQNTVNAAESLGLGTVLLGSILNDAKRLIALLHLPTLTFPIIGLIVGYPDQKTQAKPRMPQAAMHFTNGYNLPAQFQQDMQAYDEVIAHYYATRLTNQRAESFSHLLTRSATTSPKKRSELLSALHQQGFLTTK</sequence>
<dbReference type="InterPro" id="IPR016446">
    <property type="entry name" value="Flavin_OxRdtase_Frp"/>
</dbReference>
<keyword evidence="5" id="KW-0521">NADP</keyword>
<keyword evidence="2 5" id="KW-0285">Flavoprotein</keyword>
<dbReference type="InterPro" id="IPR029479">
    <property type="entry name" value="Nitroreductase"/>
</dbReference>
<protein>
    <submittedName>
        <fullName evidence="7">NADPH-dependent oxidoreductase</fullName>
    </submittedName>
</protein>
<name>A0ABW4E429_9LACO</name>
<accession>A0ABW4E429</accession>
<gene>
    <name evidence="7" type="ORF">ACFQ5J_05295</name>
</gene>
<keyword evidence="4 5" id="KW-0560">Oxidoreductase</keyword>
<evidence type="ECO:0000259" key="6">
    <source>
        <dbReference type="Pfam" id="PF00881"/>
    </source>
</evidence>
<dbReference type="SUPFAM" id="SSF55469">
    <property type="entry name" value="FMN-dependent nitroreductase-like"/>
    <property type="match status" value="1"/>
</dbReference>
<feature type="domain" description="Nitroreductase" evidence="6">
    <location>
        <begin position="11"/>
        <end position="162"/>
    </location>
</feature>
<dbReference type="CDD" id="cd02146">
    <property type="entry name" value="NfsA-like"/>
    <property type="match status" value="1"/>
</dbReference>
<dbReference type="Proteomes" id="UP001597252">
    <property type="component" value="Unassembled WGS sequence"/>
</dbReference>
<evidence type="ECO:0000313" key="8">
    <source>
        <dbReference type="Proteomes" id="UP001597252"/>
    </source>
</evidence>
<evidence type="ECO:0000256" key="1">
    <source>
        <dbReference type="ARBA" id="ARBA00008366"/>
    </source>
</evidence>
<reference evidence="8" key="1">
    <citation type="journal article" date="2019" name="Int. J. Syst. Evol. Microbiol.">
        <title>The Global Catalogue of Microorganisms (GCM) 10K type strain sequencing project: providing services to taxonomists for standard genome sequencing and annotation.</title>
        <authorList>
            <consortium name="The Broad Institute Genomics Platform"/>
            <consortium name="The Broad Institute Genome Sequencing Center for Infectious Disease"/>
            <person name="Wu L."/>
            <person name="Ma J."/>
        </authorList>
    </citation>
    <scope>NUCLEOTIDE SEQUENCE [LARGE SCALE GENOMIC DNA]</scope>
    <source>
        <strain evidence="8">CCM 8903</strain>
    </source>
</reference>
<dbReference type="EMBL" id="JBHTON010000014">
    <property type="protein sequence ID" value="MFD1484640.1"/>
    <property type="molecule type" value="Genomic_DNA"/>
</dbReference>
<proteinExistence type="inferred from homology"/>
<keyword evidence="3 5" id="KW-0288">FMN</keyword>
<keyword evidence="8" id="KW-1185">Reference proteome</keyword>
<comment type="caution">
    <text evidence="7">The sequence shown here is derived from an EMBL/GenBank/DDBJ whole genome shotgun (WGS) entry which is preliminary data.</text>
</comment>
<dbReference type="PANTHER" id="PTHR43425:SF3">
    <property type="entry name" value="NADPH-DEPENDENT OXIDOREDUCTASE"/>
    <property type="match status" value="1"/>
</dbReference>
<dbReference type="PIRSF" id="PIRSF005426">
    <property type="entry name" value="Frp"/>
    <property type="match status" value="1"/>
</dbReference>
<dbReference type="Pfam" id="PF00881">
    <property type="entry name" value="Nitroreductase"/>
    <property type="match status" value="1"/>
</dbReference>
<dbReference type="Gene3D" id="3.40.109.10">
    <property type="entry name" value="NADH Oxidase"/>
    <property type="match status" value="1"/>
</dbReference>
<dbReference type="PANTHER" id="PTHR43425">
    <property type="entry name" value="OXYGEN-INSENSITIVE NADPH NITROREDUCTASE"/>
    <property type="match status" value="1"/>
</dbReference>
<organism evidence="7 8">
    <name type="scientific">Lacticaseibacillus baoqingensis</name>
    <dbReference type="NCBI Taxonomy" id="2486013"/>
    <lineage>
        <taxon>Bacteria</taxon>
        <taxon>Bacillati</taxon>
        <taxon>Bacillota</taxon>
        <taxon>Bacilli</taxon>
        <taxon>Lactobacillales</taxon>
        <taxon>Lactobacillaceae</taxon>
        <taxon>Lacticaseibacillus</taxon>
    </lineage>
</organism>
<evidence type="ECO:0000313" key="7">
    <source>
        <dbReference type="EMBL" id="MFD1484640.1"/>
    </source>
</evidence>
<evidence type="ECO:0000256" key="5">
    <source>
        <dbReference type="PIRNR" id="PIRNR005426"/>
    </source>
</evidence>